<keyword evidence="4" id="KW-0267">Excision nuclease</keyword>
<dbReference type="InterPro" id="IPR035901">
    <property type="entry name" value="GIY-YIG_endonuc_sf"/>
</dbReference>
<dbReference type="FunFam" id="3.40.1440.10:FF:000001">
    <property type="entry name" value="UvrABC system protein C"/>
    <property type="match status" value="1"/>
</dbReference>
<dbReference type="InterPro" id="IPR000305">
    <property type="entry name" value="GIY-YIG_endonuc"/>
</dbReference>
<dbReference type="SUPFAM" id="SSF46600">
    <property type="entry name" value="C-terminal UvrC-binding domain of UvrB"/>
    <property type="match status" value="1"/>
</dbReference>
<evidence type="ECO:0008006" key="10">
    <source>
        <dbReference type="Google" id="ProtNLM"/>
    </source>
</evidence>
<name>A0A1F5ZIN4_9BACT</name>
<evidence type="ECO:0000313" key="9">
    <source>
        <dbReference type="Proteomes" id="UP000177268"/>
    </source>
</evidence>
<keyword evidence="5" id="KW-0234">DNA repair</keyword>
<dbReference type="AlphaFoldDB" id="A0A1F5ZIN4"/>
<protein>
    <recommendedName>
        <fullName evidence="10">Excinuclease ABC subunit C</fullName>
    </recommendedName>
</protein>
<feature type="domain" description="GIY-YIG" evidence="6">
    <location>
        <begin position="13"/>
        <end position="92"/>
    </location>
</feature>
<evidence type="ECO:0000313" key="8">
    <source>
        <dbReference type="EMBL" id="OGG11982.1"/>
    </source>
</evidence>
<dbReference type="EMBL" id="MFIZ01000007">
    <property type="protein sequence ID" value="OGG11982.1"/>
    <property type="molecule type" value="Genomic_DNA"/>
</dbReference>
<dbReference type="Proteomes" id="UP000177268">
    <property type="component" value="Unassembled WGS sequence"/>
</dbReference>
<dbReference type="SUPFAM" id="SSF82771">
    <property type="entry name" value="GIY-YIG endonuclease"/>
    <property type="match status" value="1"/>
</dbReference>
<feature type="domain" description="UvrC family homology region profile" evidence="7">
    <location>
        <begin position="268"/>
        <end position="372"/>
    </location>
</feature>
<keyword evidence="2" id="KW-0227">DNA damage</keyword>
<evidence type="ECO:0000256" key="4">
    <source>
        <dbReference type="ARBA" id="ARBA00022881"/>
    </source>
</evidence>
<evidence type="ECO:0000259" key="6">
    <source>
        <dbReference type="PROSITE" id="PS50164"/>
    </source>
</evidence>
<dbReference type="InterPro" id="IPR036876">
    <property type="entry name" value="UVR_dom_sf"/>
</dbReference>
<evidence type="ECO:0000256" key="2">
    <source>
        <dbReference type="ARBA" id="ARBA00022763"/>
    </source>
</evidence>
<dbReference type="Gene3D" id="3.40.1440.10">
    <property type="entry name" value="GIY-YIG endonuclease"/>
    <property type="match status" value="1"/>
</dbReference>
<dbReference type="STRING" id="1798370.A2Z00_02030"/>
<keyword evidence="1" id="KW-0963">Cytoplasm</keyword>
<dbReference type="PROSITE" id="PS50164">
    <property type="entry name" value="GIY_YIG"/>
    <property type="match status" value="1"/>
</dbReference>
<comment type="caution">
    <text evidence="8">The sequence shown here is derived from an EMBL/GenBank/DDBJ whole genome shotgun (WGS) entry which is preliminary data.</text>
</comment>
<keyword evidence="3" id="KW-0228">DNA excision</keyword>
<dbReference type="InterPro" id="IPR050066">
    <property type="entry name" value="UvrABC_protein_C"/>
</dbReference>
<dbReference type="PANTHER" id="PTHR30562">
    <property type="entry name" value="UVRC/OXIDOREDUCTASE"/>
    <property type="match status" value="1"/>
</dbReference>
<evidence type="ECO:0000256" key="3">
    <source>
        <dbReference type="ARBA" id="ARBA00022769"/>
    </source>
</evidence>
<organism evidence="8 9">
    <name type="scientific">Candidatus Gottesmanbacteria bacterium RBG_13_45_10</name>
    <dbReference type="NCBI Taxonomy" id="1798370"/>
    <lineage>
        <taxon>Bacteria</taxon>
        <taxon>Candidatus Gottesmaniibacteriota</taxon>
    </lineage>
</organism>
<dbReference type="InterPro" id="IPR010994">
    <property type="entry name" value="RuvA_2-like"/>
</dbReference>
<dbReference type="InterPro" id="IPR047296">
    <property type="entry name" value="GIY-YIG_UvrC_Cho"/>
</dbReference>
<dbReference type="GO" id="GO:0009381">
    <property type="term" value="F:excinuclease ABC activity"/>
    <property type="evidence" value="ECO:0007669"/>
    <property type="project" value="InterPro"/>
</dbReference>
<evidence type="ECO:0000256" key="5">
    <source>
        <dbReference type="ARBA" id="ARBA00023204"/>
    </source>
</evidence>
<sequence length="466" mass="53372">METPQEIARSLPHAPGVYIYKNLDNVVLYVGKAKDLKRRVMQYFHRDDAVGAKTRLLVSQIAHIETIRTQSEFDALLLEAKRIHDFYPKYNVVAKDDKSPLYVAITMDEELPRILFVRKPKNESACPSGKRLIFGPFQSGRTIRSILRLLRRVVPYCSQKIRNGKPCFYTHLGLCDPCPSVILRLPDSEEKKTLTRLYRKHIRHIADILSGKSTAVLADMEKEMHTLANHNDFEKANTVKMSIDRLNEIHTHHYDPSLYIENDSFLAHVTEQQIDDLRKALQPFFPDMAPLHRIECVDVSNTPGQFAAASLVVLSDGRPDTSLYRRFHIRSSDTSSDVAMIEEVIRRRFAHKEWSYPDLLVIDGGKGQLQSALGAMHSLGIHLPVVGLAKRDEEIIVFDNNRYLVLRLPRTSPALHLVQLVRDESHRFALSYHKKLRAKAFLGRLTTTTQFDTITKHEASHKSLPF</sequence>
<evidence type="ECO:0000259" key="7">
    <source>
        <dbReference type="PROSITE" id="PS50165"/>
    </source>
</evidence>
<dbReference type="InterPro" id="IPR038476">
    <property type="entry name" value="UvrC_RNase_H_dom_sf"/>
</dbReference>
<dbReference type="Gene3D" id="3.30.420.340">
    <property type="entry name" value="UvrC, RNAse H endonuclease domain"/>
    <property type="match status" value="1"/>
</dbReference>
<proteinExistence type="predicted"/>
<dbReference type="Pfam" id="PF08459">
    <property type="entry name" value="UvrC_RNaseH_dom"/>
    <property type="match status" value="1"/>
</dbReference>
<dbReference type="SUPFAM" id="SSF47781">
    <property type="entry name" value="RuvA domain 2-like"/>
    <property type="match status" value="1"/>
</dbReference>
<reference evidence="8 9" key="1">
    <citation type="journal article" date="2016" name="Nat. Commun.">
        <title>Thousands of microbial genomes shed light on interconnected biogeochemical processes in an aquifer system.</title>
        <authorList>
            <person name="Anantharaman K."/>
            <person name="Brown C.T."/>
            <person name="Hug L.A."/>
            <person name="Sharon I."/>
            <person name="Castelle C.J."/>
            <person name="Probst A.J."/>
            <person name="Thomas B.C."/>
            <person name="Singh A."/>
            <person name="Wilkins M.J."/>
            <person name="Karaoz U."/>
            <person name="Brodie E.L."/>
            <person name="Williams K.H."/>
            <person name="Hubbard S.S."/>
            <person name="Banfield J.F."/>
        </authorList>
    </citation>
    <scope>NUCLEOTIDE SEQUENCE [LARGE SCALE GENOMIC DNA]</scope>
</reference>
<gene>
    <name evidence="8" type="ORF">A2Z00_02030</name>
</gene>
<evidence type="ECO:0000256" key="1">
    <source>
        <dbReference type="ARBA" id="ARBA00022490"/>
    </source>
</evidence>
<dbReference type="Pfam" id="PF01541">
    <property type="entry name" value="GIY-YIG"/>
    <property type="match status" value="1"/>
</dbReference>
<dbReference type="SMART" id="SM00465">
    <property type="entry name" value="GIYc"/>
    <property type="match status" value="1"/>
</dbReference>
<dbReference type="PANTHER" id="PTHR30562:SF1">
    <property type="entry name" value="UVRABC SYSTEM PROTEIN C"/>
    <property type="match status" value="1"/>
</dbReference>
<dbReference type="InterPro" id="IPR001162">
    <property type="entry name" value="UvrC_RNase_H_dom"/>
</dbReference>
<accession>A0A1F5ZIN4</accession>
<dbReference type="PROSITE" id="PS50165">
    <property type="entry name" value="UVRC"/>
    <property type="match status" value="1"/>
</dbReference>
<dbReference type="GO" id="GO:0006289">
    <property type="term" value="P:nucleotide-excision repair"/>
    <property type="evidence" value="ECO:0007669"/>
    <property type="project" value="InterPro"/>
</dbReference>
<dbReference type="CDD" id="cd10434">
    <property type="entry name" value="GIY-YIG_UvrC_Cho"/>
    <property type="match status" value="1"/>
</dbReference>
<dbReference type="GO" id="GO:0009380">
    <property type="term" value="C:excinuclease repair complex"/>
    <property type="evidence" value="ECO:0007669"/>
    <property type="project" value="TreeGrafter"/>
</dbReference>